<dbReference type="EMBL" id="QZCH01000021">
    <property type="protein sequence ID" value="RJG42107.1"/>
    <property type="molecule type" value="Genomic_DNA"/>
</dbReference>
<comment type="caution">
    <text evidence="2">The sequence shown here is derived from an EMBL/GenBank/DDBJ whole genome shotgun (WGS) entry which is preliminary data.</text>
</comment>
<keyword evidence="1" id="KW-1133">Transmembrane helix</keyword>
<keyword evidence="1" id="KW-0472">Membrane</keyword>
<reference evidence="2 3" key="1">
    <citation type="submission" date="2018-09" db="EMBL/GenBank/DDBJ databases">
        <authorList>
            <person name="Wang F."/>
        </authorList>
    </citation>
    <scope>NUCLEOTIDE SEQUENCE [LARGE SCALE GENOMIC DNA]</scope>
    <source>
        <strain evidence="2 3">PLHSC7-2</strain>
    </source>
</reference>
<feature type="transmembrane region" description="Helical" evidence="1">
    <location>
        <begin position="35"/>
        <end position="50"/>
    </location>
</feature>
<feature type="transmembrane region" description="Helical" evidence="1">
    <location>
        <begin position="83"/>
        <end position="101"/>
    </location>
</feature>
<dbReference type="RefSeq" id="WP_119911615.1">
    <property type="nucleotide sequence ID" value="NZ_QZCH01000021.1"/>
</dbReference>
<evidence type="ECO:0000256" key="1">
    <source>
        <dbReference type="SAM" id="Phobius"/>
    </source>
</evidence>
<feature type="transmembrane region" description="Helical" evidence="1">
    <location>
        <begin position="113"/>
        <end position="139"/>
    </location>
</feature>
<reference evidence="2 3" key="2">
    <citation type="submission" date="2019-01" db="EMBL/GenBank/DDBJ databases">
        <title>Motilimonas pumilus sp. nov., isolated from the gut of sea cucumber (Apostichopus japonicus).</title>
        <authorList>
            <person name="Wang F.-Q."/>
            <person name="Ren L.-H."/>
            <person name="Lin Y.-W."/>
            <person name="Sun G.-H."/>
            <person name="Du Z.-J."/>
            <person name="Zhao J.-X."/>
            <person name="Liu X.-J."/>
            <person name="Liu L.-J."/>
        </authorList>
    </citation>
    <scope>NUCLEOTIDE SEQUENCE [LARGE SCALE GENOMIC DNA]</scope>
    <source>
        <strain evidence="2 3">PLHSC7-2</strain>
    </source>
</reference>
<dbReference type="AlphaFoldDB" id="A0A418YC54"/>
<accession>A0A418YC54</accession>
<name>A0A418YC54_9GAMM</name>
<evidence type="ECO:0000313" key="3">
    <source>
        <dbReference type="Proteomes" id="UP000283255"/>
    </source>
</evidence>
<keyword evidence="1" id="KW-0812">Transmembrane</keyword>
<gene>
    <name evidence="2" type="ORF">D1Z90_15085</name>
</gene>
<feature type="transmembrane region" description="Helical" evidence="1">
    <location>
        <begin position="167"/>
        <end position="185"/>
    </location>
</feature>
<evidence type="ECO:0008006" key="4">
    <source>
        <dbReference type="Google" id="ProtNLM"/>
    </source>
</evidence>
<evidence type="ECO:0000313" key="2">
    <source>
        <dbReference type="EMBL" id="RJG42107.1"/>
    </source>
</evidence>
<protein>
    <recommendedName>
        <fullName evidence="4">Rod shape-determining protein MreD</fullName>
    </recommendedName>
</protein>
<dbReference type="Proteomes" id="UP000283255">
    <property type="component" value="Unassembled WGS sequence"/>
</dbReference>
<sequence length="191" mass="21293">MSFSSAQRRIIIFLMLALLMLLTRSAHFASSINLPSASLACFFLAGLFIGRHQAWLSLFALSVVIDLWSSALRGDMSACLSPAYPFLAVGYWLLYLFGQFGQQALACKDKLKASAMIAGLCFIATSLAFFTSNGSYYWFSGQFESLSISQYSERVARYYLPYLQSPFIYLSASLVLYFCAPALGIKREQHV</sequence>
<proteinExistence type="predicted"/>
<keyword evidence="3" id="KW-1185">Reference proteome</keyword>
<dbReference type="OrthoDB" id="9787530at2"/>
<organism evidence="2 3">
    <name type="scientific">Motilimonas pumila</name>
    <dbReference type="NCBI Taxonomy" id="2303987"/>
    <lineage>
        <taxon>Bacteria</taxon>
        <taxon>Pseudomonadati</taxon>
        <taxon>Pseudomonadota</taxon>
        <taxon>Gammaproteobacteria</taxon>
        <taxon>Alteromonadales</taxon>
        <taxon>Alteromonadales genera incertae sedis</taxon>
        <taxon>Motilimonas</taxon>
    </lineage>
</organism>